<protein>
    <submittedName>
        <fullName evidence="1">Uncharacterized protein</fullName>
    </submittedName>
</protein>
<evidence type="ECO:0000313" key="1">
    <source>
        <dbReference type="EMBL" id="MFF3226366.1"/>
    </source>
</evidence>
<dbReference type="EMBL" id="JBIAPI010000007">
    <property type="protein sequence ID" value="MFF3226366.1"/>
    <property type="molecule type" value="Genomic_DNA"/>
</dbReference>
<organism evidence="1 2">
    <name type="scientific">Nocardia suismassiliense</name>
    <dbReference type="NCBI Taxonomy" id="2077092"/>
    <lineage>
        <taxon>Bacteria</taxon>
        <taxon>Bacillati</taxon>
        <taxon>Actinomycetota</taxon>
        <taxon>Actinomycetes</taxon>
        <taxon>Mycobacteriales</taxon>
        <taxon>Nocardiaceae</taxon>
        <taxon>Nocardia</taxon>
    </lineage>
</organism>
<name>A0ABW6QYM8_9NOCA</name>
<keyword evidence="2" id="KW-1185">Reference proteome</keyword>
<evidence type="ECO:0000313" key="2">
    <source>
        <dbReference type="Proteomes" id="UP001601948"/>
    </source>
</evidence>
<sequence>MGNVNGDSTVTDVPAVAGAHNAAGVGVQGTSSTGFGVRGDGQGPGAGVVGVNNSAAPGGNGGWFESAEGEGVRGWSKNPNHGAMVGVNTGGGAAVYGLSNSANSIVGESQGPGAGVVGVNNSAAPGGNGGWFESAEGEGVRGWSKNPNHGAVVGVNTGGGTAGFFESAEGEGVRGWSKNRNHGAVVGVNTGGGDAGFFEGNVYVTGNVTVRGDLMLEGADYAEALTTTDDTVAAGLVVVLGGDGEVHPCTRDYDTTVAGIVSGAGGVKPAIVLDRQDNSAHIALMGKVWCAADADSAPIRPGDLLTTSATPGHCRRVTEPARAFGAVIGKALTSLADGRGFVRVLVSPR</sequence>
<dbReference type="RefSeq" id="WP_387721520.1">
    <property type="nucleotide sequence ID" value="NZ_JBIAPI010000007.1"/>
</dbReference>
<proteinExistence type="predicted"/>
<accession>A0ABW6QYM8</accession>
<dbReference type="Proteomes" id="UP001601948">
    <property type="component" value="Unassembled WGS sequence"/>
</dbReference>
<reference evidence="1 2" key="1">
    <citation type="submission" date="2024-10" db="EMBL/GenBank/DDBJ databases">
        <title>The Natural Products Discovery Center: Release of the First 8490 Sequenced Strains for Exploring Actinobacteria Biosynthetic Diversity.</title>
        <authorList>
            <person name="Kalkreuter E."/>
            <person name="Kautsar S.A."/>
            <person name="Yang D."/>
            <person name="Bader C.D."/>
            <person name="Teijaro C.N."/>
            <person name="Fluegel L."/>
            <person name="Davis C.M."/>
            <person name="Simpson J.R."/>
            <person name="Lauterbach L."/>
            <person name="Steele A.D."/>
            <person name="Gui C."/>
            <person name="Meng S."/>
            <person name="Li G."/>
            <person name="Viehrig K."/>
            <person name="Ye F."/>
            <person name="Su P."/>
            <person name="Kiefer A.F."/>
            <person name="Nichols A."/>
            <person name="Cepeda A.J."/>
            <person name="Yan W."/>
            <person name="Fan B."/>
            <person name="Jiang Y."/>
            <person name="Adhikari A."/>
            <person name="Zheng C.-J."/>
            <person name="Schuster L."/>
            <person name="Cowan T.M."/>
            <person name="Smanski M.J."/>
            <person name="Chevrette M.G."/>
            <person name="De Carvalho L.P.S."/>
            <person name="Shen B."/>
        </authorList>
    </citation>
    <scope>NUCLEOTIDE SEQUENCE [LARGE SCALE GENOMIC DNA]</scope>
    <source>
        <strain evidence="1 2">NPDC003040</strain>
    </source>
</reference>
<gene>
    <name evidence="1" type="ORF">ACFYV7_26455</name>
</gene>
<comment type="caution">
    <text evidence="1">The sequence shown here is derived from an EMBL/GenBank/DDBJ whole genome shotgun (WGS) entry which is preliminary data.</text>
</comment>